<dbReference type="PANTHER" id="PTHR24064">
    <property type="entry name" value="SOLUTE CARRIER FAMILY 22 MEMBER"/>
    <property type="match status" value="1"/>
</dbReference>
<accession>A0A8S4FX89</accession>
<evidence type="ECO:0000313" key="6">
    <source>
        <dbReference type="EMBL" id="CAG9132739.1"/>
    </source>
</evidence>
<dbReference type="SUPFAM" id="SSF103473">
    <property type="entry name" value="MFS general substrate transporter"/>
    <property type="match status" value="1"/>
</dbReference>
<dbReference type="Pfam" id="PF00083">
    <property type="entry name" value="Sugar_tr"/>
    <property type="match status" value="1"/>
</dbReference>
<gene>
    <name evidence="6" type="ORF">PLXY2_LOCUS10998</name>
</gene>
<evidence type="ECO:0000256" key="3">
    <source>
        <dbReference type="ARBA" id="ARBA00022989"/>
    </source>
</evidence>
<dbReference type="GO" id="GO:0016020">
    <property type="term" value="C:membrane"/>
    <property type="evidence" value="ECO:0007669"/>
    <property type="project" value="UniProtKB-SubCell"/>
</dbReference>
<sequence length="421" mass="47026">MVNNMFDATGDMNLLRPVNYEATKGLKCASAAGFNSTLCYSTNGTACEKWHVKLLGIFWVKRSWTIYCEECNQLLSLSLISRLGSTFGCVTFGFVADCFGRKRAVSLGLALQPPLWLLLAVTDRKAWFTLFLFLRALFGSANVYMGIVLTCEVASNAWRTRLLALVAAPRVLASVYTVALVHCLPNLETFSAVAFVYSVLLVTAIRWTPESPHWLLFNRKIETAEKIIQEAAKKNYVSLCSEFKIRPADHCDLSRVIVATLAMSSGVLARLLILVITPRLFAISIRATMVGLCNGIAHIGAIVTYLVVVLRVMNNYVLLGVILACTLSLGALCMKLPDVDDRELPDVLEDMDYFMDLSKPLRWASQKTRSTSREEVELRVHSFSTDRDSGAPSATTRVPARPISWLCSWVDRMNCFRRKFY</sequence>
<organism evidence="6 7">
    <name type="scientific">Plutella xylostella</name>
    <name type="common">Diamondback moth</name>
    <name type="synonym">Plutella maculipennis</name>
    <dbReference type="NCBI Taxonomy" id="51655"/>
    <lineage>
        <taxon>Eukaryota</taxon>
        <taxon>Metazoa</taxon>
        <taxon>Ecdysozoa</taxon>
        <taxon>Arthropoda</taxon>
        <taxon>Hexapoda</taxon>
        <taxon>Insecta</taxon>
        <taxon>Pterygota</taxon>
        <taxon>Neoptera</taxon>
        <taxon>Endopterygota</taxon>
        <taxon>Lepidoptera</taxon>
        <taxon>Glossata</taxon>
        <taxon>Ditrysia</taxon>
        <taxon>Yponomeutoidea</taxon>
        <taxon>Plutellidae</taxon>
        <taxon>Plutella</taxon>
    </lineage>
</organism>
<keyword evidence="3 5" id="KW-1133">Transmembrane helix</keyword>
<name>A0A8S4FX89_PLUXY</name>
<reference evidence="6" key="1">
    <citation type="submission" date="2020-11" db="EMBL/GenBank/DDBJ databases">
        <authorList>
            <person name="Whiteford S."/>
        </authorList>
    </citation>
    <scope>NUCLEOTIDE SEQUENCE</scope>
</reference>
<keyword evidence="2 5" id="KW-0812">Transmembrane</keyword>
<dbReference type="AlphaFoldDB" id="A0A8S4FX89"/>
<dbReference type="GO" id="GO:0022857">
    <property type="term" value="F:transmembrane transporter activity"/>
    <property type="evidence" value="ECO:0007669"/>
    <property type="project" value="InterPro"/>
</dbReference>
<evidence type="ECO:0000256" key="5">
    <source>
        <dbReference type="SAM" id="Phobius"/>
    </source>
</evidence>
<dbReference type="Proteomes" id="UP000653454">
    <property type="component" value="Unassembled WGS sequence"/>
</dbReference>
<evidence type="ECO:0000313" key="7">
    <source>
        <dbReference type="Proteomes" id="UP000653454"/>
    </source>
</evidence>
<comment type="subcellular location">
    <subcellularLocation>
        <location evidence="1">Membrane</location>
        <topology evidence="1">Multi-pass membrane protein</topology>
    </subcellularLocation>
</comment>
<proteinExistence type="predicted"/>
<evidence type="ECO:0000256" key="4">
    <source>
        <dbReference type="ARBA" id="ARBA00023136"/>
    </source>
</evidence>
<feature type="transmembrane region" description="Helical" evidence="5">
    <location>
        <begin position="126"/>
        <end position="150"/>
    </location>
</feature>
<feature type="transmembrane region" description="Helical" evidence="5">
    <location>
        <begin position="256"/>
        <end position="277"/>
    </location>
</feature>
<evidence type="ECO:0000256" key="1">
    <source>
        <dbReference type="ARBA" id="ARBA00004141"/>
    </source>
</evidence>
<feature type="transmembrane region" description="Helical" evidence="5">
    <location>
        <begin position="289"/>
        <end position="310"/>
    </location>
</feature>
<feature type="transmembrane region" description="Helical" evidence="5">
    <location>
        <begin position="162"/>
        <end position="183"/>
    </location>
</feature>
<evidence type="ECO:0000256" key="2">
    <source>
        <dbReference type="ARBA" id="ARBA00022692"/>
    </source>
</evidence>
<comment type="caution">
    <text evidence="6">The sequence shown here is derived from an EMBL/GenBank/DDBJ whole genome shotgun (WGS) entry which is preliminary data.</text>
</comment>
<dbReference type="Gene3D" id="1.20.1250.20">
    <property type="entry name" value="MFS general substrate transporter like domains"/>
    <property type="match status" value="1"/>
</dbReference>
<dbReference type="InterPro" id="IPR036259">
    <property type="entry name" value="MFS_trans_sf"/>
</dbReference>
<feature type="transmembrane region" description="Helical" evidence="5">
    <location>
        <begin position="316"/>
        <end position="334"/>
    </location>
</feature>
<keyword evidence="7" id="KW-1185">Reference proteome</keyword>
<protein>
    <submittedName>
        <fullName evidence="6">(diamondback moth) hypothetical protein</fullName>
    </submittedName>
</protein>
<dbReference type="EMBL" id="CAJHNJ030000052">
    <property type="protein sequence ID" value="CAG9132739.1"/>
    <property type="molecule type" value="Genomic_DNA"/>
</dbReference>
<dbReference type="InterPro" id="IPR005828">
    <property type="entry name" value="MFS_sugar_transport-like"/>
</dbReference>
<keyword evidence="4 5" id="KW-0472">Membrane</keyword>